<dbReference type="GeneID" id="67026731"/>
<evidence type="ECO:0000259" key="4">
    <source>
        <dbReference type="Pfam" id="PF04082"/>
    </source>
</evidence>
<dbReference type="InterPro" id="IPR007219">
    <property type="entry name" value="XnlR_reg_dom"/>
</dbReference>
<accession>A0A8H8NNC1</accession>
<evidence type="ECO:0000313" key="6">
    <source>
        <dbReference type="Proteomes" id="UP000650533"/>
    </source>
</evidence>
<dbReference type="Pfam" id="PF04082">
    <property type="entry name" value="Fungal_trans"/>
    <property type="match status" value="1"/>
</dbReference>
<gene>
    <name evidence="5" type="ORF">RhiXN_04451</name>
</gene>
<dbReference type="Proteomes" id="UP000650533">
    <property type="component" value="Chromosome 1"/>
</dbReference>
<dbReference type="GO" id="GO:0005634">
    <property type="term" value="C:nucleus"/>
    <property type="evidence" value="ECO:0007669"/>
    <property type="project" value="UniProtKB-SubCell"/>
</dbReference>
<dbReference type="InterPro" id="IPR050613">
    <property type="entry name" value="Sec_Metabolite_Reg"/>
</dbReference>
<dbReference type="AlphaFoldDB" id="A0A8H8NNC1"/>
<protein>
    <submittedName>
        <fullName evidence="5">Fungal specific transcription factor domain</fullName>
    </submittedName>
</protein>
<dbReference type="GO" id="GO:0006351">
    <property type="term" value="P:DNA-templated transcription"/>
    <property type="evidence" value="ECO:0007669"/>
    <property type="project" value="InterPro"/>
</dbReference>
<comment type="subcellular location">
    <subcellularLocation>
        <location evidence="1">Nucleus</location>
    </subcellularLocation>
</comment>
<dbReference type="PANTHER" id="PTHR31001">
    <property type="entry name" value="UNCHARACTERIZED TRANSCRIPTIONAL REGULATORY PROTEIN"/>
    <property type="match status" value="1"/>
</dbReference>
<keyword evidence="2" id="KW-0539">Nucleus</keyword>
<feature type="domain" description="Xylanolytic transcriptional activator regulatory" evidence="4">
    <location>
        <begin position="285"/>
        <end position="434"/>
    </location>
</feature>
<reference evidence="5" key="1">
    <citation type="submission" date="2020-05" db="EMBL/GenBank/DDBJ databases">
        <title>Evolutionary and genomic comparisons of hybrid uninucleate and nonhybrid Rhizoctonia fungi.</title>
        <authorList>
            <person name="Li C."/>
            <person name="Chen X."/>
        </authorList>
    </citation>
    <scope>NUCLEOTIDE SEQUENCE</scope>
    <source>
        <strain evidence="5">AG-1 IA</strain>
    </source>
</reference>
<dbReference type="GO" id="GO:0008270">
    <property type="term" value="F:zinc ion binding"/>
    <property type="evidence" value="ECO:0007669"/>
    <property type="project" value="InterPro"/>
</dbReference>
<feature type="region of interest" description="Disordered" evidence="3">
    <location>
        <begin position="209"/>
        <end position="230"/>
    </location>
</feature>
<evidence type="ECO:0000256" key="3">
    <source>
        <dbReference type="SAM" id="MobiDB-lite"/>
    </source>
</evidence>
<dbReference type="PANTHER" id="PTHR31001:SF87">
    <property type="entry name" value="COL-21"/>
    <property type="match status" value="1"/>
</dbReference>
<dbReference type="CDD" id="cd12148">
    <property type="entry name" value="fungal_TF_MHR"/>
    <property type="match status" value="1"/>
</dbReference>
<organism evidence="5 6">
    <name type="scientific">Rhizoctonia solani</name>
    <dbReference type="NCBI Taxonomy" id="456999"/>
    <lineage>
        <taxon>Eukaryota</taxon>
        <taxon>Fungi</taxon>
        <taxon>Dikarya</taxon>
        <taxon>Basidiomycota</taxon>
        <taxon>Agaricomycotina</taxon>
        <taxon>Agaricomycetes</taxon>
        <taxon>Cantharellales</taxon>
        <taxon>Ceratobasidiaceae</taxon>
        <taxon>Rhizoctonia</taxon>
    </lineage>
</organism>
<dbReference type="RefSeq" id="XP_043176687.1">
    <property type="nucleotide sequence ID" value="XM_043324268.1"/>
</dbReference>
<evidence type="ECO:0000313" key="5">
    <source>
        <dbReference type="EMBL" id="QRW16450.1"/>
    </source>
</evidence>
<feature type="region of interest" description="Disordered" evidence="3">
    <location>
        <begin position="1"/>
        <end position="42"/>
    </location>
</feature>
<name>A0A8H8NNC1_9AGAM</name>
<evidence type="ECO:0000256" key="2">
    <source>
        <dbReference type="ARBA" id="ARBA00023242"/>
    </source>
</evidence>
<sequence length="742" mass="81553">MASGEPTSVPQQSAPPISPPPSTPANPDEVASVESGISPPPKKKLKRNRITLLINWNGWIGVVQNAIAENNSAIEETHVQDGKFRMRQHGVLYGNPARSISQSIGHRHFRIRTPFARVEQLEALVRASYGHAGDPATMSVADMAALLSNSSQPRIQAPAALSSSQEQNPRELYRTPRLVRASYGHAGDPATMSVADMAALLSNSSQPRIQAPAALSSSQEQQPERAVQDAAAALGQLSQTNGEHPLAAFLSQVARRPRLWMIQPPDPVASFPASPHVTGQLARYFFEASSIHWYCVAVHKPVFYDAYLEFFSGRQQNAPDLDFCVLLAAMCALTLQFCGDADAQAILVEGAMDKDNLRRKMFDFARTMLAHSERIQGPTLERITAMILIAIYLENEGIVNEYYGTIGSAIRTAQSSSGDASRWREKWCMNPVEAEQDVDCGGSCILMTDQAELIEERELVSHPINQPTEHTFQLLEISWSQLLGQMSDSCFNIITPSYGAVIHMENQIRFALHVPDPAPESSDLSCQGVATEPSEKLLTNMLVTFAFKFVKAFGVPTVMHSQIPRHQLRWFLCIISIFDAALTLASVLVLQPHHPLADDIDYWIRAGQNLLRSVASFHHVASESVKALHTVRNRALAARGLPVVEGDGHNLTPISVNVPAQHYTHSQTHNLFDPLLTAELDRAHRTLGQSQILLADSLGSAEANNPVWEHISATMFETGVLPSSVEMLSGDFDAEELFERFL</sequence>
<proteinExistence type="predicted"/>
<evidence type="ECO:0000256" key="1">
    <source>
        <dbReference type="ARBA" id="ARBA00004123"/>
    </source>
</evidence>
<dbReference type="EMBL" id="CP059658">
    <property type="protein sequence ID" value="QRW16450.1"/>
    <property type="molecule type" value="Genomic_DNA"/>
</dbReference>
<dbReference type="KEGG" id="rsx:RhiXN_04451"/>
<dbReference type="GO" id="GO:0003677">
    <property type="term" value="F:DNA binding"/>
    <property type="evidence" value="ECO:0007669"/>
    <property type="project" value="InterPro"/>
</dbReference>